<feature type="compositionally biased region" description="Low complexity" evidence="2">
    <location>
        <begin position="1214"/>
        <end position="1245"/>
    </location>
</feature>
<feature type="region of interest" description="Disordered" evidence="2">
    <location>
        <begin position="497"/>
        <end position="521"/>
    </location>
</feature>
<keyword evidence="4" id="KW-1185">Reference proteome</keyword>
<feature type="compositionally biased region" description="Low complexity" evidence="2">
    <location>
        <begin position="11"/>
        <end position="26"/>
    </location>
</feature>
<reference evidence="3" key="1">
    <citation type="submission" date="2023-06" db="EMBL/GenBank/DDBJ databases">
        <title>Black Yeasts Isolated from many extreme environments.</title>
        <authorList>
            <person name="Coleine C."/>
            <person name="Stajich J.E."/>
            <person name="Selbmann L."/>
        </authorList>
    </citation>
    <scope>NUCLEOTIDE SEQUENCE</scope>
    <source>
        <strain evidence="3">CCFEE 5200</strain>
    </source>
</reference>
<feature type="compositionally biased region" description="Basic residues" evidence="2">
    <location>
        <begin position="1431"/>
        <end position="1443"/>
    </location>
</feature>
<feature type="region of interest" description="Disordered" evidence="2">
    <location>
        <begin position="1210"/>
        <end position="1325"/>
    </location>
</feature>
<feature type="coiled-coil region" evidence="1">
    <location>
        <begin position="1061"/>
        <end position="1088"/>
    </location>
</feature>
<protein>
    <recommendedName>
        <fullName evidence="5">KAR9-domain-containing protein</fullName>
    </recommendedName>
</protein>
<dbReference type="GO" id="GO:0051293">
    <property type="term" value="P:establishment of spindle localization"/>
    <property type="evidence" value="ECO:0007669"/>
    <property type="project" value="TreeGrafter"/>
</dbReference>
<dbReference type="EMBL" id="JAUJLE010000101">
    <property type="protein sequence ID" value="KAK0983572.1"/>
    <property type="molecule type" value="Genomic_DNA"/>
</dbReference>
<feature type="compositionally biased region" description="Polar residues" evidence="2">
    <location>
        <begin position="1359"/>
        <end position="1374"/>
    </location>
</feature>
<dbReference type="InterPro" id="IPR013889">
    <property type="entry name" value="Karyogamy_KAR9"/>
</dbReference>
<dbReference type="SUPFAM" id="SSF47576">
    <property type="entry name" value="Calponin-homology domain, CH-domain"/>
    <property type="match status" value="1"/>
</dbReference>
<feature type="compositionally biased region" description="Low complexity" evidence="2">
    <location>
        <begin position="1275"/>
        <end position="1287"/>
    </location>
</feature>
<feature type="compositionally biased region" description="Polar residues" evidence="2">
    <location>
        <begin position="1405"/>
        <end position="1418"/>
    </location>
</feature>
<proteinExistence type="predicted"/>
<feature type="compositionally biased region" description="Polar residues" evidence="2">
    <location>
        <begin position="1"/>
        <end position="10"/>
    </location>
</feature>
<accession>A0AAN6QRN1</accession>
<feature type="compositionally biased region" description="Low complexity" evidence="2">
    <location>
        <begin position="37"/>
        <end position="54"/>
    </location>
</feature>
<dbReference type="InterPro" id="IPR036872">
    <property type="entry name" value="CH_dom_sf"/>
</dbReference>
<dbReference type="PANTHER" id="PTHR37271">
    <property type="entry name" value="KARYOGAMY PROTEIN KAR9"/>
    <property type="match status" value="1"/>
</dbReference>
<dbReference type="GO" id="GO:0005816">
    <property type="term" value="C:spindle pole body"/>
    <property type="evidence" value="ECO:0007669"/>
    <property type="project" value="TreeGrafter"/>
</dbReference>
<dbReference type="PANTHER" id="PTHR37271:SF1">
    <property type="entry name" value="KARYOGAMY PROTEIN KAR9"/>
    <property type="match status" value="1"/>
</dbReference>
<sequence>MADTSSSTVTSPLQRPSSPSPSVSPSLALDAVPLLDRSVSTPSTSSASALSTRSRQSRVSDGGATPVVRRRGYMRPQGTAFADSARNRDSVMSLGSIAHMQYYFARTGLLDGKGAQLAKGRGRQTSSHHDKENVEPATEDLGMSSLSLYDGTSSYAVSDPGQDVSVVDSPTEMHGGATESWLGRPEPQMLPPTVSTYKQKPSYTEPLPDMPVLRRELKEALQDACKVIEETQKQYESTSGQTGEDNNGFFEIQGLHILDILTLAIRAAKNYYTAHAHPAKLYTIKSERHIRAELYQVLDILKRMASRNFAGGMRLPELAGIIVWIESIDKLLKIEEQQEQAESAEREAWSWRDGDWTGREREREWLFLKCFDSVEQSLPPWLDASPERPLPDDFLLALRDGQRLVKLHNTLVERSRRQFDRIKTWHTDVAKPYRMAENLRYWVKAAELRWEVKLAVPVSDIVNNRPDVDAWRQFDEAVFQWSRAARSEMMEEWRQEARGSERRRMPELKVEVPDSEHQKRSSNFDMAALAPDLTAIGIKVNHSSHLVDDEVHLPLRTTSLTPQHPRPNRRLAPGLELRLQQLEELKRRRERERRRQSSIGRIPEEQLAELERLHGAARQDIEVTRRGNTYSGPPVRVPMPTAGGVRLDGASMLSEAETSVLGSDASSIISISERLAASDTEEEDGEADGLRDTHKYRMPTAGKTRLHLHTKEPLSPTPRSPRRRADRSIPTTPTPGRRGCKVPQPPSQPSPALHLENGSAGNGNGSDSDMVSTGISRTGSIYSLSRVSFTGQLSQLTNMRLPDADSLAKRISSIPSSTEAAKVLSDAAEQIRMWVSKASEVLGGLDGQDDVEWAAAGGRDGIEDVDSAISRFDKLVQVYILSIERLQTRPDVSELAAEDLMITVKQMESIIASWQKVKQTLRGVKEQVEIAMEWEELWNSVLGEIGQELDGLNRLIFEMEERRHEGAEGLWGGKASIDLSELETIVEERPGSGPAARNNRFSFPVFSPSSPIQASAQDGKDDSSLLALFARMQPLRASLDFLPMRLSVFHCRGNSMFPSACLDLESRRDELEAEWKKLEIDAEALRRELGEDRWVLVFRNAGRQALKMCESITRSYYKLRDGVDTGEQLKDGISFSKKVENYEAKKLHYGPAIERVLAIIDRGVLDRLTVNGEILRLQSDMKRRWSSLQADMRDMDLMLEDVNNERCAKQLRDSVSTVVSSERSVSSSIADTRSSSPASSVMIASRKSSFQGSRTPTPMSNAKTRQASGMRSNGAAPSSRQASSSTSLPRRAPFSRNATSDFRDTASPSPSLAATRIPMQAESPVDNRPRWIAAMKTENRGFLPLSALEPSQYAKTPATPKTNYLRSQSRVHSTPASAPPALLPAWRRHLHPSPDHHSRRRRRPNIQTASPRSQSLRSTPPVRWRPDPLPRRYRRRGRIRARQ</sequence>
<dbReference type="Pfam" id="PF08580">
    <property type="entry name" value="KAR9"/>
    <property type="match status" value="1"/>
</dbReference>
<evidence type="ECO:0008006" key="5">
    <source>
        <dbReference type="Google" id="ProtNLM"/>
    </source>
</evidence>
<evidence type="ECO:0000313" key="3">
    <source>
        <dbReference type="EMBL" id="KAK0983572.1"/>
    </source>
</evidence>
<feature type="region of interest" description="Disordered" evidence="2">
    <location>
        <begin position="618"/>
        <end position="643"/>
    </location>
</feature>
<dbReference type="GO" id="GO:0043332">
    <property type="term" value="C:mating projection tip"/>
    <property type="evidence" value="ECO:0007669"/>
    <property type="project" value="TreeGrafter"/>
</dbReference>
<feature type="compositionally biased region" description="Polar residues" evidence="2">
    <location>
        <begin position="1296"/>
        <end position="1312"/>
    </location>
</feature>
<organism evidence="3 4">
    <name type="scientific">Friedmanniomyces endolithicus</name>
    <dbReference type="NCBI Taxonomy" id="329885"/>
    <lineage>
        <taxon>Eukaryota</taxon>
        <taxon>Fungi</taxon>
        <taxon>Dikarya</taxon>
        <taxon>Ascomycota</taxon>
        <taxon>Pezizomycotina</taxon>
        <taxon>Dothideomycetes</taxon>
        <taxon>Dothideomycetidae</taxon>
        <taxon>Mycosphaerellales</taxon>
        <taxon>Teratosphaeriaceae</taxon>
        <taxon>Friedmanniomyces</taxon>
    </lineage>
</organism>
<feature type="region of interest" description="Disordered" evidence="2">
    <location>
        <begin position="115"/>
        <end position="137"/>
    </location>
</feature>
<feature type="region of interest" description="Disordered" evidence="2">
    <location>
        <begin position="1353"/>
        <end position="1443"/>
    </location>
</feature>
<dbReference type="GO" id="GO:0030473">
    <property type="term" value="P:nuclear migration along microtubule"/>
    <property type="evidence" value="ECO:0007669"/>
    <property type="project" value="TreeGrafter"/>
</dbReference>
<comment type="caution">
    <text evidence="3">The sequence shown here is derived from an EMBL/GenBank/DDBJ whole genome shotgun (WGS) entry which is preliminary data.</text>
</comment>
<dbReference type="GO" id="GO:0005938">
    <property type="term" value="C:cell cortex"/>
    <property type="evidence" value="ECO:0007669"/>
    <property type="project" value="TreeGrafter"/>
</dbReference>
<feature type="compositionally biased region" description="Polar residues" evidence="2">
    <location>
        <begin position="1246"/>
        <end position="1271"/>
    </location>
</feature>
<name>A0AAN6QRN1_9PEZI</name>
<evidence type="ECO:0000313" key="4">
    <source>
        <dbReference type="Proteomes" id="UP001175353"/>
    </source>
</evidence>
<gene>
    <name evidence="3" type="ORF">LTR91_011220</name>
</gene>
<feature type="region of interest" description="Disordered" evidence="2">
    <location>
        <begin position="674"/>
        <end position="772"/>
    </location>
</feature>
<evidence type="ECO:0000256" key="2">
    <source>
        <dbReference type="SAM" id="MobiDB-lite"/>
    </source>
</evidence>
<feature type="compositionally biased region" description="Basic residues" evidence="2">
    <location>
        <begin position="1386"/>
        <end position="1404"/>
    </location>
</feature>
<feature type="region of interest" description="Disordered" evidence="2">
    <location>
        <begin position="1"/>
        <end position="75"/>
    </location>
</feature>
<keyword evidence="1" id="KW-0175">Coiled coil</keyword>
<dbReference type="Proteomes" id="UP001175353">
    <property type="component" value="Unassembled WGS sequence"/>
</dbReference>
<dbReference type="GO" id="GO:0031578">
    <property type="term" value="P:mitotic spindle orientation checkpoint signaling"/>
    <property type="evidence" value="ECO:0007669"/>
    <property type="project" value="TreeGrafter"/>
</dbReference>
<feature type="compositionally biased region" description="Basic and acidic residues" evidence="2">
    <location>
        <begin position="497"/>
        <end position="519"/>
    </location>
</feature>
<evidence type="ECO:0000256" key="1">
    <source>
        <dbReference type="SAM" id="Coils"/>
    </source>
</evidence>